<dbReference type="InterPro" id="IPR008949">
    <property type="entry name" value="Isoprenoid_synthase_dom_sf"/>
</dbReference>
<dbReference type="EC" id="2.5.1.21" evidence="1"/>
<dbReference type="CDD" id="cd00683">
    <property type="entry name" value="Trans_IPPS_HH"/>
    <property type="match status" value="1"/>
</dbReference>
<dbReference type="AlphaFoldDB" id="A0A3B0YBW8"/>
<dbReference type="InterPro" id="IPR033904">
    <property type="entry name" value="Trans_IPPS_HH"/>
</dbReference>
<name>A0A3B0YBW8_9ZZZZ</name>
<dbReference type="SFLD" id="SFLDS00005">
    <property type="entry name" value="Isoprenoid_Synthase_Type_I"/>
    <property type="match status" value="1"/>
</dbReference>
<organism evidence="1">
    <name type="scientific">hydrothermal vent metagenome</name>
    <dbReference type="NCBI Taxonomy" id="652676"/>
    <lineage>
        <taxon>unclassified sequences</taxon>
        <taxon>metagenomes</taxon>
        <taxon>ecological metagenomes</taxon>
    </lineage>
</organism>
<dbReference type="NCBIfam" id="TIGR03464">
    <property type="entry name" value="HpnC"/>
    <property type="match status" value="1"/>
</dbReference>
<dbReference type="GO" id="GO:0051996">
    <property type="term" value="F:squalene synthase [NAD(P)H] activity"/>
    <property type="evidence" value="ECO:0007669"/>
    <property type="project" value="UniProtKB-EC"/>
</dbReference>
<keyword evidence="1" id="KW-0808">Transferase</keyword>
<accession>A0A3B0YBW8</accession>
<dbReference type="GO" id="GO:0004311">
    <property type="term" value="F:geranylgeranyl diphosphate synthase activity"/>
    <property type="evidence" value="ECO:0007669"/>
    <property type="project" value="InterPro"/>
</dbReference>
<dbReference type="EMBL" id="UOFN01000033">
    <property type="protein sequence ID" value="VAW74310.1"/>
    <property type="molecule type" value="Genomic_DNA"/>
</dbReference>
<dbReference type="InterPro" id="IPR017827">
    <property type="entry name" value="HSQ_synthase_HpnC"/>
</dbReference>
<evidence type="ECO:0000313" key="1">
    <source>
        <dbReference type="EMBL" id="VAW74310.1"/>
    </source>
</evidence>
<dbReference type="Gene3D" id="1.10.600.10">
    <property type="entry name" value="Farnesyl Diphosphate Synthase"/>
    <property type="match status" value="1"/>
</dbReference>
<proteinExistence type="predicted"/>
<gene>
    <name evidence="1" type="ORF">MNBD_GAMMA15-2606</name>
</gene>
<protein>
    <submittedName>
        <fullName evidence="1">Squalene synthase</fullName>
        <ecNumber evidence="1">2.5.1.21</ecNumber>
    </submittedName>
</protein>
<dbReference type="SUPFAM" id="SSF48576">
    <property type="entry name" value="Terpenoid synthases"/>
    <property type="match status" value="1"/>
</dbReference>
<dbReference type="SFLD" id="SFLDG01212">
    <property type="entry name" value="Phytoene_synthase_like"/>
    <property type="match status" value="1"/>
</dbReference>
<dbReference type="SFLD" id="SFLDG01018">
    <property type="entry name" value="Squalene/Phytoene_Synthase_Lik"/>
    <property type="match status" value="1"/>
</dbReference>
<dbReference type="Pfam" id="PF00494">
    <property type="entry name" value="SQS_PSY"/>
    <property type="match status" value="1"/>
</dbReference>
<dbReference type="InterPro" id="IPR044843">
    <property type="entry name" value="Trans_IPPS_bact-type"/>
</dbReference>
<dbReference type="PANTHER" id="PTHR31480">
    <property type="entry name" value="BIFUNCTIONAL LYCOPENE CYCLASE/PHYTOENE SYNTHASE"/>
    <property type="match status" value="1"/>
</dbReference>
<reference evidence="1" key="1">
    <citation type="submission" date="2018-06" db="EMBL/GenBank/DDBJ databases">
        <authorList>
            <person name="Zhirakovskaya E."/>
        </authorList>
    </citation>
    <scope>NUCLEOTIDE SEQUENCE</scope>
</reference>
<dbReference type="InterPro" id="IPR002060">
    <property type="entry name" value="Squ/phyt_synthse"/>
</dbReference>
<sequence length="300" mass="34453">MFATVKRRTNPRVKPTKIASAYRWCRQLTQSHYENFPVASILLPAWQRDPIAAIYAFARSADDIADEGDADETERLQQLDAMSTALHAITQGSPPEQPVYIALADTLERHALPIELFHDLLSAFRQDVTCKRYANFGELMDYCRRSANPVGRLLLHLNGQASEKNLARSDAICSALQLINFLQDIHQDYEENNRIYLPQDEMQKFTINEEAIRERHNSFEMKELIRFQIQRTSKLLRAGSPLGMQLRGRFGLELRAIILGGARVLEKLHAQDDVFARPRLDRREHVGILFSALRQGFSRH</sequence>